<dbReference type="eggNOG" id="KOG4419">
    <property type="taxonomic scope" value="Eukaryota"/>
</dbReference>
<dbReference type="CDD" id="cd07409">
    <property type="entry name" value="MPP_CD73_N"/>
    <property type="match status" value="1"/>
</dbReference>
<evidence type="ECO:0000256" key="6">
    <source>
        <dbReference type="ARBA" id="ARBA00022656"/>
    </source>
</evidence>
<evidence type="ECO:0000259" key="13">
    <source>
        <dbReference type="Pfam" id="PF00149"/>
    </source>
</evidence>
<dbReference type="GO" id="GO:0046872">
    <property type="term" value="F:metal ion binding"/>
    <property type="evidence" value="ECO:0007669"/>
    <property type="project" value="UniProtKB-KW"/>
</dbReference>
<keyword evidence="16" id="KW-1185">Reference proteome</keyword>
<keyword evidence="7" id="KW-0479">Metal-binding</keyword>
<dbReference type="FunFam" id="3.60.21.10:FF:000020">
    <property type="entry name" value="NT5E isoform 4"/>
    <property type="match status" value="1"/>
</dbReference>
<keyword evidence="4" id="KW-1201">Platelet aggregation inhibiting toxin</keyword>
<dbReference type="SUPFAM" id="SSF55816">
    <property type="entry name" value="5'-nucleotidase (syn. UDP-sugar hydrolase), C-terminal domain"/>
    <property type="match status" value="1"/>
</dbReference>
<dbReference type="InParanoid" id="T1HRG2"/>
<comment type="catalytic activity">
    <reaction evidence="1">
        <text>a ribonucleoside 5'-phosphate + H2O = a ribonucleoside + phosphate</text>
        <dbReference type="Rhea" id="RHEA:12484"/>
        <dbReference type="ChEBI" id="CHEBI:15377"/>
        <dbReference type="ChEBI" id="CHEBI:18254"/>
        <dbReference type="ChEBI" id="CHEBI:43474"/>
        <dbReference type="ChEBI" id="CHEBI:58043"/>
        <dbReference type="EC" id="3.1.3.5"/>
    </reaction>
</comment>
<dbReference type="OMA" id="QINFPII"/>
<sequence>MYLKLIICFYTIFTTIVTLKADFKLTVLHTNDMHSRIEEISRTTSKCNIKESCYGGFARVAYEVRRIKAITKNTLFLNAGDNYQGSPLFTYFKWEILVPLLRMLGIDVMSLGNHEFDNGVSGLVPFLQQIEIPVVTCNLNTSAAPALTIHTALKPWHMLTVDGVKIGVIGYLTPDTKFLASTGNVTFFDEIDSIKKYAEIAKLDGADLIFAVGHSGIKKDVEIAKKVSEVDLVVGGHTDTFLYTGTPPDIEVPYGGYPLMIEQHSGKKVPVVQAYGYTKYLGKLDLVWDDKYELVTAKGNPILLNSAVAKEPNVESEILIWKSKLDGKLELKIGAAKVFLDGLCRLKECNFGNFVTDAITHFVVKNSNGITWTEAPIIVFNGGAIRTSIAPTESVTWSDLMTALPFENQLVRLRMKGSTLLKALERSVESYDVTRKTGFGGFLQVSGLKVEYAQSDQGKLVVRKALSRCGNCTIPFYSEIDPNKEYSVVTTYYVSNGGDGYYMFKNDAQNEHVYEEIDLHIVANYLEMLSPIYPGIEGRIIIPNELTLPPAEHKSTASMATYS</sequence>
<dbReference type="PANTHER" id="PTHR11575">
    <property type="entry name" value="5'-NUCLEOTIDASE-RELATED"/>
    <property type="match status" value="1"/>
</dbReference>
<dbReference type="SUPFAM" id="SSF56300">
    <property type="entry name" value="Metallo-dependent phosphatases"/>
    <property type="match status" value="1"/>
</dbReference>
<evidence type="ECO:0000256" key="9">
    <source>
        <dbReference type="ARBA" id="ARBA00022741"/>
    </source>
</evidence>
<protein>
    <submittedName>
        <fullName evidence="15">Uncharacterized protein</fullName>
    </submittedName>
</protein>
<dbReference type="InterPro" id="IPR006146">
    <property type="entry name" value="5'-Nucleotdase_CS"/>
</dbReference>
<dbReference type="Proteomes" id="UP000015103">
    <property type="component" value="Unassembled WGS sequence"/>
</dbReference>
<evidence type="ECO:0000259" key="14">
    <source>
        <dbReference type="Pfam" id="PF02872"/>
    </source>
</evidence>
<dbReference type="InterPro" id="IPR029052">
    <property type="entry name" value="Metallo-depent_PP-like"/>
</dbReference>
<dbReference type="EMBL" id="ACPB03012155">
    <property type="status" value="NOT_ANNOTATED_CDS"/>
    <property type="molecule type" value="Genomic_DNA"/>
</dbReference>
<accession>T1HRG2</accession>
<reference evidence="15" key="1">
    <citation type="submission" date="2015-05" db="UniProtKB">
        <authorList>
            <consortium name="EnsemblMetazoa"/>
        </authorList>
    </citation>
    <scope>IDENTIFICATION</scope>
</reference>
<keyword evidence="5" id="KW-0964">Secreted</keyword>
<dbReference type="GO" id="GO:0008253">
    <property type="term" value="F:5'-nucleotidase activity"/>
    <property type="evidence" value="ECO:0007669"/>
    <property type="project" value="UniProtKB-EC"/>
</dbReference>
<organism evidence="15 16">
    <name type="scientific">Rhodnius prolixus</name>
    <name type="common">Triatomid bug</name>
    <dbReference type="NCBI Taxonomy" id="13249"/>
    <lineage>
        <taxon>Eukaryota</taxon>
        <taxon>Metazoa</taxon>
        <taxon>Ecdysozoa</taxon>
        <taxon>Arthropoda</taxon>
        <taxon>Hexapoda</taxon>
        <taxon>Insecta</taxon>
        <taxon>Pterygota</taxon>
        <taxon>Neoptera</taxon>
        <taxon>Paraneoptera</taxon>
        <taxon>Hemiptera</taxon>
        <taxon>Heteroptera</taxon>
        <taxon>Panheteroptera</taxon>
        <taxon>Cimicomorpha</taxon>
        <taxon>Reduviidae</taxon>
        <taxon>Triatominae</taxon>
        <taxon>Rhodnius</taxon>
    </lineage>
</organism>
<dbReference type="InterPro" id="IPR006179">
    <property type="entry name" value="5_nucleotidase/apyrase"/>
</dbReference>
<dbReference type="GO" id="GO:0090729">
    <property type="term" value="F:toxin activity"/>
    <property type="evidence" value="ECO:0007669"/>
    <property type="project" value="UniProtKB-KW"/>
</dbReference>
<evidence type="ECO:0000256" key="8">
    <source>
        <dbReference type="ARBA" id="ARBA00022729"/>
    </source>
</evidence>
<dbReference type="PANTHER" id="PTHR11575:SF24">
    <property type="entry name" value="5'-NUCLEOTIDASE"/>
    <property type="match status" value="1"/>
</dbReference>
<keyword evidence="8" id="KW-0732">Signal</keyword>
<dbReference type="PROSITE" id="PS00785">
    <property type="entry name" value="5_NUCLEOTIDASE_1"/>
    <property type="match status" value="1"/>
</dbReference>
<dbReference type="GO" id="GO:0005886">
    <property type="term" value="C:plasma membrane"/>
    <property type="evidence" value="ECO:0007669"/>
    <property type="project" value="TreeGrafter"/>
</dbReference>
<evidence type="ECO:0000256" key="7">
    <source>
        <dbReference type="ARBA" id="ARBA00022723"/>
    </source>
</evidence>
<dbReference type="Pfam" id="PF00149">
    <property type="entry name" value="Metallophos"/>
    <property type="match status" value="1"/>
</dbReference>
<dbReference type="Gene3D" id="3.60.21.10">
    <property type="match status" value="1"/>
</dbReference>
<dbReference type="FunCoup" id="T1HRG2">
    <property type="interactions" value="134"/>
</dbReference>
<evidence type="ECO:0000313" key="16">
    <source>
        <dbReference type="Proteomes" id="UP000015103"/>
    </source>
</evidence>
<keyword evidence="6" id="KW-0800">Toxin</keyword>
<keyword evidence="10 12" id="KW-0378">Hydrolase</keyword>
<dbReference type="Pfam" id="PF02872">
    <property type="entry name" value="5_nucleotid_C"/>
    <property type="match status" value="1"/>
</dbReference>
<dbReference type="GO" id="GO:0000166">
    <property type="term" value="F:nucleotide binding"/>
    <property type="evidence" value="ECO:0007669"/>
    <property type="project" value="UniProtKB-KW"/>
</dbReference>
<evidence type="ECO:0000256" key="1">
    <source>
        <dbReference type="ARBA" id="ARBA00000815"/>
    </source>
</evidence>
<evidence type="ECO:0000256" key="5">
    <source>
        <dbReference type="ARBA" id="ARBA00022525"/>
    </source>
</evidence>
<dbReference type="EnsemblMetazoa" id="RPRC006632-RA">
    <property type="protein sequence ID" value="RPRC006632-PA"/>
    <property type="gene ID" value="RPRC006632"/>
</dbReference>
<dbReference type="AlphaFoldDB" id="T1HRG2"/>
<evidence type="ECO:0000313" key="15">
    <source>
        <dbReference type="EnsemblMetazoa" id="RPRC006632-PA"/>
    </source>
</evidence>
<feature type="domain" description="5'-Nucleotidase C-terminal" evidence="14">
    <location>
        <begin position="333"/>
        <end position="505"/>
    </location>
</feature>
<dbReference type="InterPro" id="IPR008334">
    <property type="entry name" value="5'-Nucleotdase_C"/>
</dbReference>
<dbReference type="Gene3D" id="3.90.780.10">
    <property type="entry name" value="5'-Nucleotidase, C-terminal domain"/>
    <property type="match status" value="1"/>
</dbReference>
<dbReference type="EMBL" id="ACPB03012156">
    <property type="status" value="NOT_ANNOTATED_CDS"/>
    <property type="molecule type" value="Genomic_DNA"/>
</dbReference>
<dbReference type="InterPro" id="IPR004843">
    <property type="entry name" value="Calcineurin-like_PHP"/>
</dbReference>
<dbReference type="PRINTS" id="PR01607">
    <property type="entry name" value="APYRASEFAMLY"/>
</dbReference>
<dbReference type="FunFam" id="3.90.780.10:FF:000004">
    <property type="entry name" value="UDP-sugar hydrolase, putative"/>
    <property type="match status" value="1"/>
</dbReference>
<feature type="domain" description="Calcineurin-like phosphoesterase" evidence="13">
    <location>
        <begin position="26"/>
        <end position="238"/>
    </location>
</feature>
<dbReference type="InterPro" id="IPR036907">
    <property type="entry name" value="5'-Nucleotdase_C_sf"/>
</dbReference>
<dbReference type="STRING" id="13249.T1HRG2"/>
<dbReference type="HOGENOM" id="CLU_005854_7_1_1"/>
<evidence type="ECO:0000256" key="10">
    <source>
        <dbReference type="ARBA" id="ARBA00022801"/>
    </source>
</evidence>
<evidence type="ECO:0000256" key="12">
    <source>
        <dbReference type="RuleBase" id="RU362119"/>
    </source>
</evidence>
<dbReference type="GO" id="GO:0005615">
    <property type="term" value="C:extracellular space"/>
    <property type="evidence" value="ECO:0007669"/>
    <property type="project" value="UniProtKB-ARBA"/>
</dbReference>
<proteinExistence type="inferred from homology"/>
<dbReference type="VEuPathDB" id="VectorBase:RPRC006632"/>
<name>T1HRG2_RHOPR</name>
<evidence type="ECO:0000256" key="3">
    <source>
        <dbReference type="ARBA" id="ARBA00006654"/>
    </source>
</evidence>
<comment type="subcellular location">
    <subcellularLocation>
        <location evidence="2">Secreted</location>
    </subcellularLocation>
</comment>
<evidence type="ECO:0000256" key="4">
    <source>
        <dbReference type="ARBA" id="ARBA00022442"/>
    </source>
</evidence>
<evidence type="ECO:0000256" key="11">
    <source>
        <dbReference type="ARBA" id="ARBA00023240"/>
    </source>
</evidence>
<evidence type="ECO:0000256" key="2">
    <source>
        <dbReference type="ARBA" id="ARBA00004613"/>
    </source>
</evidence>
<dbReference type="GO" id="GO:0006196">
    <property type="term" value="P:AMP catabolic process"/>
    <property type="evidence" value="ECO:0007669"/>
    <property type="project" value="TreeGrafter"/>
</dbReference>
<keyword evidence="9 12" id="KW-0547">Nucleotide-binding</keyword>
<keyword evidence="11" id="KW-1199">Hemostasis impairing toxin</keyword>
<comment type="similarity">
    <text evidence="3 12">Belongs to the 5'-nucleotidase family.</text>
</comment>